<name>A0ACA9KHG5_9GLOM</name>
<evidence type="ECO:0000313" key="2">
    <source>
        <dbReference type="Proteomes" id="UP000789920"/>
    </source>
</evidence>
<sequence length="133" mass="15124">FSKQLPEVSNNNSQINTIINELLIINKKVSLLINGSNNVGNQINHLKAIKINPKELNKLLYEEIKLCTEKSIVRKLYQGNNVACKSTNIVNGISLNQRIQAQLVILEKLKEYPNILKFYGLSNLDDNQVMVFE</sequence>
<evidence type="ECO:0000313" key="1">
    <source>
        <dbReference type="EMBL" id="CAG8470783.1"/>
    </source>
</evidence>
<protein>
    <submittedName>
        <fullName evidence="1">36750_t:CDS:1</fullName>
    </submittedName>
</protein>
<feature type="non-terminal residue" evidence="1">
    <location>
        <position position="1"/>
    </location>
</feature>
<accession>A0ACA9KHG5</accession>
<reference evidence="1" key="1">
    <citation type="submission" date="2021-06" db="EMBL/GenBank/DDBJ databases">
        <authorList>
            <person name="Kallberg Y."/>
            <person name="Tangrot J."/>
            <person name="Rosling A."/>
        </authorList>
    </citation>
    <scope>NUCLEOTIDE SEQUENCE</scope>
    <source>
        <strain evidence="1">MA461A</strain>
    </source>
</reference>
<keyword evidence="2" id="KW-1185">Reference proteome</keyword>
<dbReference type="EMBL" id="CAJVQC010000445">
    <property type="protein sequence ID" value="CAG8470783.1"/>
    <property type="molecule type" value="Genomic_DNA"/>
</dbReference>
<gene>
    <name evidence="1" type="ORF">RPERSI_LOCUS570</name>
</gene>
<dbReference type="Proteomes" id="UP000789920">
    <property type="component" value="Unassembled WGS sequence"/>
</dbReference>
<organism evidence="1 2">
    <name type="scientific">Racocetra persica</name>
    <dbReference type="NCBI Taxonomy" id="160502"/>
    <lineage>
        <taxon>Eukaryota</taxon>
        <taxon>Fungi</taxon>
        <taxon>Fungi incertae sedis</taxon>
        <taxon>Mucoromycota</taxon>
        <taxon>Glomeromycotina</taxon>
        <taxon>Glomeromycetes</taxon>
        <taxon>Diversisporales</taxon>
        <taxon>Gigasporaceae</taxon>
        <taxon>Racocetra</taxon>
    </lineage>
</organism>
<comment type="caution">
    <text evidence="1">The sequence shown here is derived from an EMBL/GenBank/DDBJ whole genome shotgun (WGS) entry which is preliminary data.</text>
</comment>
<proteinExistence type="predicted"/>